<reference evidence="10 11" key="1">
    <citation type="submission" date="2020-03" db="EMBL/GenBank/DDBJ databases">
        <title>WGS of actinomycetes isolated from Thailand.</title>
        <authorList>
            <person name="Thawai C."/>
        </authorList>
    </citation>
    <scope>NUCLEOTIDE SEQUENCE [LARGE SCALE GENOMIC DNA]</scope>
    <source>
        <strain evidence="10 11">HSS6-12</strain>
    </source>
</reference>
<dbReference type="InterPro" id="IPR011063">
    <property type="entry name" value="TilS/TtcA_N"/>
</dbReference>
<dbReference type="Gene3D" id="3.40.50.620">
    <property type="entry name" value="HUPs"/>
    <property type="match status" value="1"/>
</dbReference>
<evidence type="ECO:0000256" key="2">
    <source>
        <dbReference type="ARBA" id="ARBA00022598"/>
    </source>
</evidence>
<comment type="subcellular location">
    <subcellularLocation>
        <location evidence="7">Cytoplasm</location>
    </subcellularLocation>
</comment>
<dbReference type="CDD" id="cd01992">
    <property type="entry name" value="TilS_N"/>
    <property type="match status" value="1"/>
</dbReference>
<dbReference type="Gene3D" id="1.20.59.20">
    <property type="match status" value="1"/>
</dbReference>
<dbReference type="Pfam" id="PF09179">
    <property type="entry name" value="TilS"/>
    <property type="match status" value="1"/>
</dbReference>
<proteinExistence type="inferred from homology"/>
<evidence type="ECO:0000256" key="6">
    <source>
        <dbReference type="ARBA" id="ARBA00048539"/>
    </source>
</evidence>
<feature type="domain" description="tRNA(Ile)-lysidine/2-thiocytidine synthase N-terminal" evidence="8">
    <location>
        <begin position="28"/>
        <end position="207"/>
    </location>
</feature>
<dbReference type="InterPro" id="IPR014729">
    <property type="entry name" value="Rossmann-like_a/b/a_fold"/>
</dbReference>
<gene>
    <name evidence="7 10" type="primary">tilS</name>
    <name evidence="10" type="ORF">HCJ94_19390</name>
</gene>
<comment type="catalytic activity">
    <reaction evidence="6 7">
        <text>cytidine(34) in tRNA(Ile2) + L-lysine + ATP = lysidine(34) in tRNA(Ile2) + AMP + diphosphate + H(+)</text>
        <dbReference type="Rhea" id="RHEA:43744"/>
        <dbReference type="Rhea" id="RHEA-COMP:10625"/>
        <dbReference type="Rhea" id="RHEA-COMP:10670"/>
        <dbReference type="ChEBI" id="CHEBI:15378"/>
        <dbReference type="ChEBI" id="CHEBI:30616"/>
        <dbReference type="ChEBI" id="CHEBI:32551"/>
        <dbReference type="ChEBI" id="CHEBI:33019"/>
        <dbReference type="ChEBI" id="CHEBI:82748"/>
        <dbReference type="ChEBI" id="CHEBI:83665"/>
        <dbReference type="ChEBI" id="CHEBI:456215"/>
        <dbReference type="EC" id="6.3.4.19"/>
    </reaction>
</comment>
<evidence type="ECO:0000256" key="5">
    <source>
        <dbReference type="ARBA" id="ARBA00022840"/>
    </source>
</evidence>
<feature type="domain" description="tRNA(Ile)-lysidine synthase substrate-binding" evidence="9">
    <location>
        <begin position="257"/>
        <end position="324"/>
    </location>
</feature>
<evidence type="ECO:0000256" key="1">
    <source>
        <dbReference type="ARBA" id="ARBA00022490"/>
    </source>
</evidence>
<dbReference type="SUPFAM" id="SSF82829">
    <property type="entry name" value="MesJ substrate recognition domain-like"/>
    <property type="match status" value="1"/>
</dbReference>
<keyword evidence="3 7" id="KW-0819">tRNA processing</keyword>
<organism evidence="10 11">
    <name type="scientific">Micromonospora thermarum</name>
    <dbReference type="NCBI Taxonomy" id="2720024"/>
    <lineage>
        <taxon>Bacteria</taxon>
        <taxon>Bacillati</taxon>
        <taxon>Actinomycetota</taxon>
        <taxon>Actinomycetes</taxon>
        <taxon>Micromonosporales</taxon>
        <taxon>Micromonosporaceae</taxon>
        <taxon>Micromonospora</taxon>
    </lineage>
</organism>
<dbReference type="Proteomes" id="UP000783871">
    <property type="component" value="Unassembled WGS sequence"/>
</dbReference>
<dbReference type="PANTHER" id="PTHR43033:SF1">
    <property type="entry name" value="TRNA(ILE)-LYSIDINE SYNTHASE-RELATED"/>
    <property type="match status" value="1"/>
</dbReference>
<dbReference type="HAMAP" id="MF_01161">
    <property type="entry name" value="tRNA_Ile_lys_synt"/>
    <property type="match status" value="1"/>
</dbReference>
<keyword evidence="5 7" id="KW-0067">ATP-binding</keyword>
<dbReference type="InterPro" id="IPR012094">
    <property type="entry name" value="tRNA_Ile_lys_synt"/>
</dbReference>
<keyword evidence="1 7" id="KW-0963">Cytoplasm</keyword>
<comment type="function">
    <text evidence="7">Ligates lysine onto the cytidine present at position 34 of the AUA codon-specific tRNA(Ile) that contains the anticodon CAU, in an ATP-dependent manner. Cytidine is converted to lysidine, thus changing the amino acid specificity of the tRNA from methionine to isoleucine.</text>
</comment>
<name>A0ABX0ZA34_9ACTN</name>
<keyword evidence="4 7" id="KW-0547">Nucleotide-binding</keyword>
<comment type="similarity">
    <text evidence="7">Belongs to the tRNA(Ile)-lysidine synthase family.</text>
</comment>
<dbReference type="EC" id="6.3.4.19" evidence="7"/>
<dbReference type="Pfam" id="PF01171">
    <property type="entry name" value="ATP_bind_3"/>
    <property type="match status" value="1"/>
</dbReference>
<evidence type="ECO:0000313" key="11">
    <source>
        <dbReference type="Proteomes" id="UP000783871"/>
    </source>
</evidence>
<dbReference type="InterPro" id="IPR015262">
    <property type="entry name" value="tRNA_Ile_lys_synt_subst-bd"/>
</dbReference>
<accession>A0ABX0ZA34</accession>
<dbReference type="GO" id="GO:0032267">
    <property type="term" value="F:tRNA(Ile)-lysidine synthase activity"/>
    <property type="evidence" value="ECO:0007669"/>
    <property type="project" value="UniProtKB-EC"/>
</dbReference>
<protein>
    <recommendedName>
        <fullName evidence="7">tRNA(Ile)-lysidine synthase</fullName>
        <ecNumber evidence="7">6.3.4.19</ecNumber>
    </recommendedName>
    <alternativeName>
        <fullName evidence="7">tRNA(Ile)-2-lysyl-cytidine synthase</fullName>
    </alternativeName>
    <alternativeName>
        <fullName evidence="7">tRNA(Ile)-lysidine synthetase</fullName>
    </alternativeName>
</protein>
<dbReference type="SUPFAM" id="SSF52402">
    <property type="entry name" value="Adenine nucleotide alpha hydrolases-like"/>
    <property type="match status" value="1"/>
</dbReference>
<dbReference type="PANTHER" id="PTHR43033">
    <property type="entry name" value="TRNA(ILE)-LYSIDINE SYNTHASE-RELATED"/>
    <property type="match status" value="1"/>
</dbReference>
<feature type="binding site" evidence="7">
    <location>
        <begin position="33"/>
        <end position="38"/>
    </location>
    <ligand>
        <name>ATP</name>
        <dbReference type="ChEBI" id="CHEBI:30616"/>
    </ligand>
</feature>
<evidence type="ECO:0000256" key="7">
    <source>
        <dbReference type="HAMAP-Rule" id="MF_01161"/>
    </source>
</evidence>
<evidence type="ECO:0000256" key="4">
    <source>
        <dbReference type="ARBA" id="ARBA00022741"/>
    </source>
</evidence>
<comment type="caution">
    <text evidence="10">The sequence shown here is derived from an EMBL/GenBank/DDBJ whole genome shotgun (WGS) entry which is preliminary data.</text>
</comment>
<keyword evidence="2 7" id="KW-0436">Ligase</keyword>
<keyword evidence="11" id="KW-1185">Reference proteome</keyword>
<evidence type="ECO:0000256" key="3">
    <source>
        <dbReference type="ARBA" id="ARBA00022694"/>
    </source>
</evidence>
<dbReference type="RefSeq" id="WP_168002451.1">
    <property type="nucleotide sequence ID" value="NZ_JAATEO010000021.1"/>
</dbReference>
<dbReference type="InterPro" id="IPR012795">
    <property type="entry name" value="tRNA_Ile_lys_synt_N"/>
</dbReference>
<sequence length="330" mass="33636">MAALAPPVAAIRVAVRRALTGLPGSGPVLVACSGGADSLALAAATAFVAPRLGRAAGLVTVDHGLQAGSAERAAAVVAWGREAGLDPVESVRVEVAGRPGGPESAARDARYQALAEVAGRHRAAALLTGHTRDDQAETVLLALARGAGPRGLAGMPARRRLDGVPLLRPLLDVSREQTRTACAVLGLSPWEDPHNADPSYARARVRADVLPGLVRALGPGVLDNLARTARLVAADNEALDDLAAGALDAVREPGGALSVPGLAGLAPAVRGRVLHAWARELGAPPAALSYRHVAALEALVTGWRGQGAAHLPGGIRVFRRADRLTAVGPR</sequence>
<evidence type="ECO:0000259" key="8">
    <source>
        <dbReference type="Pfam" id="PF01171"/>
    </source>
</evidence>
<evidence type="ECO:0000313" key="10">
    <source>
        <dbReference type="EMBL" id="NJP34089.1"/>
    </source>
</evidence>
<dbReference type="NCBIfam" id="TIGR02432">
    <property type="entry name" value="lysidine_TilS_N"/>
    <property type="match status" value="1"/>
</dbReference>
<dbReference type="EMBL" id="JAATEO010000021">
    <property type="protein sequence ID" value="NJP34089.1"/>
    <property type="molecule type" value="Genomic_DNA"/>
</dbReference>
<comment type="domain">
    <text evidence="7">The N-terminal region contains the highly conserved SGGXDS motif, predicted to be a P-loop motif involved in ATP binding.</text>
</comment>
<evidence type="ECO:0000259" key="9">
    <source>
        <dbReference type="Pfam" id="PF09179"/>
    </source>
</evidence>